<dbReference type="OrthoDB" id="10273287at2759"/>
<dbReference type="EMBL" id="JAANQT010000047">
    <property type="protein sequence ID" value="KAG1315378.1"/>
    <property type="molecule type" value="Genomic_DNA"/>
</dbReference>
<reference evidence="1" key="1">
    <citation type="journal article" date="2020" name="Microb. Genom.">
        <title>Genetic diversity of clinical and environmental Mucorales isolates obtained from an investigation of mucormycosis cases among solid organ transplant recipients.</title>
        <authorList>
            <person name="Nguyen M.H."/>
            <person name="Kaul D."/>
            <person name="Muto C."/>
            <person name="Cheng S.J."/>
            <person name="Richter R.A."/>
            <person name="Bruno V.M."/>
            <person name="Liu G."/>
            <person name="Beyhan S."/>
            <person name="Sundermann A.J."/>
            <person name="Mounaud S."/>
            <person name="Pasculle A.W."/>
            <person name="Nierman W.C."/>
            <person name="Driscoll E."/>
            <person name="Cumbie R."/>
            <person name="Clancy C.J."/>
            <person name="Dupont C.L."/>
        </authorList>
    </citation>
    <scope>NUCLEOTIDE SEQUENCE</scope>
    <source>
        <strain evidence="1">GL11</strain>
    </source>
</reference>
<comment type="caution">
    <text evidence="1">The sequence shown here is derived from an EMBL/GenBank/DDBJ whole genome shotgun (WGS) entry which is preliminary data.</text>
</comment>
<evidence type="ECO:0000313" key="1">
    <source>
        <dbReference type="EMBL" id="KAG1315378.1"/>
    </source>
</evidence>
<sequence>MTAVATQLSASNTVAKSKKIKNTSATVSNIVTDSLVTETLSTNAAQLHVHSPHHLPNSLDMIPSTSSVSSFEPNLSFLARSVIELLIYQAFKSGFVATLHEYTNYGECSVEDRTRLGYALHQDRCIRTLRFIRPHLVSSITRYFTAQQWINEALATRQLVFSLVYDFLSFPLCHPWCY</sequence>
<dbReference type="Proteomes" id="UP000716291">
    <property type="component" value="Unassembled WGS sequence"/>
</dbReference>
<evidence type="ECO:0000313" key="2">
    <source>
        <dbReference type="Proteomes" id="UP000716291"/>
    </source>
</evidence>
<keyword evidence="2" id="KW-1185">Reference proteome</keyword>
<accession>A0A9P6XJW4</accession>
<protein>
    <submittedName>
        <fullName evidence="1">Uncharacterized protein</fullName>
    </submittedName>
</protein>
<organism evidence="1 2">
    <name type="scientific">Rhizopus oryzae</name>
    <name type="common">Mucormycosis agent</name>
    <name type="synonym">Rhizopus arrhizus var. delemar</name>
    <dbReference type="NCBI Taxonomy" id="64495"/>
    <lineage>
        <taxon>Eukaryota</taxon>
        <taxon>Fungi</taxon>
        <taxon>Fungi incertae sedis</taxon>
        <taxon>Mucoromycota</taxon>
        <taxon>Mucoromycotina</taxon>
        <taxon>Mucoromycetes</taxon>
        <taxon>Mucorales</taxon>
        <taxon>Mucorineae</taxon>
        <taxon>Rhizopodaceae</taxon>
        <taxon>Rhizopus</taxon>
    </lineage>
</organism>
<gene>
    <name evidence="1" type="ORF">G6F64_000729</name>
</gene>
<name>A0A9P6XJW4_RHIOR</name>
<proteinExistence type="predicted"/>
<dbReference type="AlphaFoldDB" id="A0A9P6XJW4"/>